<dbReference type="RefSeq" id="WP_055734062.1">
    <property type="nucleotide sequence ID" value="NZ_BMDY01000057.1"/>
</dbReference>
<organism evidence="2 3">
    <name type="scientific">Agarivorans gilvus</name>
    <dbReference type="NCBI Taxonomy" id="680279"/>
    <lineage>
        <taxon>Bacteria</taxon>
        <taxon>Pseudomonadati</taxon>
        <taxon>Pseudomonadota</taxon>
        <taxon>Gammaproteobacteria</taxon>
        <taxon>Alteromonadales</taxon>
        <taxon>Alteromonadaceae</taxon>
        <taxon>Agarivorans</taxon>
    </lineage>
</organism>
<proteinExistence type="predicted"/>
<comment type="caution">
    <text evidence="2">The sequence shown here is derived from an EMBL/GenBank/DDBJ whole genome shotgun (WGS) entry which is preliminary data.</text>
</comment>
<dbReference type="Pfam" id="PF18660">
    <property type="entry name" value="Tsi6"/>
    <property type="match status" value="1"/>
</dbReference>
<protein>
    <recommendedName>
        <fullName evidence="1">Tsi6 domain-containing protein</fullName>
    </recommendedName>
</protein>
<accession>A0ABQ1I7R2</accession>
<dbReference type="Proteomes" id="UP000651977">
    <property type="component" value="Unassembled WGS sequence"/>
</dbReference>
<evidence type="ECO:0000259" key="1">
    <source>
        <dbReference type="Pfam" id="PF18660"/>
    </source>
</evidence>
<feature type="domain" description="Tsi6" evidence="1">
    <location>
        <begin position="10"/>
        <end position="85"/>
    </location>
</feature>
<reference evidence="3" key="1">
    <citation type="journal article" date="2019" name="Int. J. Syst. Evol. Microbiol.">
        <title>The Global Catalogue of Microorganisms (GCM) 10K type strain sequencing project: providing services to taxonomists for standard genome sequencing and annotation.</title>
        <authorList>
            <consortium name="The Broad Institute Genomics Platform"/>
            <consortium name="The Broad Institute Genome Sequencing Center for Infectious Disease"/>
            <person name="Wu L."/>
            <person name="Ma J."/>
        </authorList>
    </citation>
    <scope>NUCLEOTIDE SEQUENCE [LARGE SCALE GENOMIC DNA]</scope>
    <source>
        <strain evidence="3">CGMCC 1.10131</strain>
    </source>
</reference>
<dbReference type="InterPro" id="IPR040818">
    <property type="entry name" value="Tsi6"/>
</dbReference>
<evidence type="ECO:0000313" key="2">
    <source>
        <dbReference type="EMBL" id="GGB22203.1"/>
    </source>
</evidence>
<keyword evidence="3" id="KW-1185">Reference proteome</keyword>
<dbReference type="EMBL" id="BMDY01000057">
    <property type="protein sequence ID" value="GGB22203.1"/>
    <property type="molecule type" value="Genomic_DNA"/>
</dbReference>
<sequence>MNYKKLSEAANKALDEFSKRNVSTIDTVIYDSIIEQMRFINSEASLGHDPRKSLPDGKTFTYGIISSRAFASPDELQLKRLLEDVTSNLYPEDFC</sequence>
<gene>
    <name evidence="2" type="ORF">GCM10007414_39490</name>
</gene>
<evidence type="ECO:0000313" key="3">
    <source>
        <dbReference type="Proteomes" id="UP000651977"/>
    </source>
</evidence>
<name>A0ABQ1I7R2_9ALTE</name>